<evidence type="ECO:0000256" key="2">
    <source>
        <dbReference type="SAM" id="Coils"/>
    </source>
</evidence>
<dbReference type="PROSITE" id="PS51207">
    <property type="entry name" value="PXA"/>
    <property type="match status" value="1"/>
</dbReference>
<feature type="compositionally biased region" description="Basic and acidic residues" evidence="3">
    <location>
        <begin position="781"/>
        <end position="790"/>
    </location>
</feature>
<dbReference type="Pfam" id="PF00615">
    <property type="entry name" value="RGS"/>
    <property type="match status" value="1"/>
</dbReference>
<feature type="compositionally biased region" description="Low complexity" evidence="3">
    <location>
        <begin position="644"/>
        <end position="659"/>
    </location>
</feature>
<comment type="similarity">
    <text evidence="1">Belongs to the sorting nexin family.</text>
</comment>
<proteinExistence type="inferred from homology"/>
<organism evidence="8 9">
    <name type="scientific">Cryptococcus tetragattii IND107</name>
    <dbReference type="NCBI Taxonomy" id="1296105"/>
    <lineage>
        <taxon>Eukaryota</taxon>
        <taxon>Fungi</taxon>
        <taxon>Dikarya</taxon>
        <taxon>Basidiomycota</taxon>
        <taxon>Agaricomycotina</taxon>
        <taxon>Tremellomycetes</taxon>
        <taxon>Tremellales</taxon>
        <taxon>Cryptococcaceae</taxon>
        <taxon>Cryptococcus</taxon>
        <taxon>Cryptococcus gattii species complex</taxon>
    </lineage>
</organism>
<feature type="coiled-coil region" evidence="2">
    <location>
        <begin position="331"/>
        <end position="358"/>
    </location>
</feature>
<dbReference type="SUPFAM" id="SSF64268">
    <property type="entry name" value="PX domain"/>
    <property type="match status" value="1"/>
</dbReference>
<dbReference type="Proteomes" id="UP000054399">
    <property type="component" value="Unassembled WGS sequence"/>
</dbReference>
<dbReference type="PROSITE" id="PS50195">
    <property type="entry name" value="PX"/>
    <property type="match status" value="1"/>
</dbReference>
<dbReference type="InterPro" id="IPR036305">
    <property type="entry name" value="RGS_sf"/>
</dbReference>
<keyword evidence="2" id="KW-0175">Coiled coil</keyword>
<dbReference type="Pfam" id="PF00787">
    <property type="entry name" value="PX"/>
    <property type="match status" value="1"/>
</dbReference>
<dbReference type="InterPro" id="IPR001683">
    <property type="entry name" value="PX_dom"/>
</dbReference>
<keyword evidence="4" id="KW-1133">Transmembrane helix</keyword>
<feature type="compositionally biased region" description="Basic and acidic residues" evidence="3">
    <location>
        <begin position="837"/>
        <end position="847"/>
    </location>
</feature>
<feature type="compositionally biased region" description="Low complexity" evidence="3">
    <location>
        <begin position="729"/>
        <end position="753"/>
    </location>
</feature>
<evidence type="ECO:0000259" key="5">
    <source>
        <dbReference type="PROSITE" id="PS50132"/>
    </source>
</evidence>
<evidence type="ECO:0000259" key="7">
    <source>
        <dbReference type="PROSITE" id="PS51207"/>
    </source>
</evidence>
<feature type="compositionally biased region" description="Basic and acidic residues" evidence="3">
    <location>
        <begin position="697"/>
        <end position="708"/>
    </location>
</feature>
<dbReference type="PANTHER" id="PTHR22775:SF3">
    <property type="entry name" value="SORTING NEXIN-13"/>
    <property type="match status" value="1"/>
</dbReference>
<dbReference type="InterPro" id="IPR044926">
    <property type="entry name" value="RGS_subdomain_2"/>
</dbReference>
<feature type="compositionally biased region" description="Basic and acidic residues" evidence="3">
    <location>
        <begin position="863"/>
        <end position="876"/>
    </location>
</feature>
<keyword evidence="4" id="KW-0472">Membrane</keyword>
<feature type="transmembrane region" description="Helical" evidence="4">
    <location>
        <begin position="28"/>
        <end position="51"/>
    </location>
</feature>
<feature type="compositionally biased region" description="Basic and acidic residues" evidence="3">
    <location>
        <begin position="1321"/>
        <end position="1331"/>
    </location>
</feature>
<reference evidence="8 9" key="2">
    <citation type="submission" date="2024-01" db="EMBL/GenBank/DDBJ databases">
        <title>Comparative genomics of Cryptococcus and Kwoniella reveals pathogenesis evolution and contrasting modes of karyotype evolution via chromosome fusion or intercentromeric recombination.</title>
        <authorList>
            <person name="Coelho M.A."/>
            <person name="David-Palma M."/>
            <person name="Shea T."/>
            <person name="Bowers K."/>
            <person name="Mcginley-Smith S."/>
            <person name="Mohammad A.W."/>
            <person name="Gnirke A."/>
            <person name="Yurkov A.M."/>
            <person name="Nowrousian M."/>
            <person name="Sun S."/>
            <person name="Cuomo C.A."/>
            <person name="Heitman J."/>
        </authorList>
    </citation>
    <scope>NUCLEOTIDE SEQUENCE [LARGE SCALE GENOMIC DNA]</scope>
    <source>
        <strain evidence="8 9">IND107</strain>
    </source>
</reference>
<name>A0ABR3BVU8_9TREE</name>
<feature type="region of interest" description="Disordered" evidence="3">
    <location>
        <begin position="818"/>
        <end position="936"/>
    </location>
</feature>
<gene>
    <name evidence="8" type="ORF">I308_101885</name>
</gene>
<sequence length="1421" mass="157934">MPSAALSSPSAAALVALACMLLLYIPQLLSFATLCLSILSLALAALFYAALTTDYARTPQLLRHRNALYRLHLNAVPLESPTQSPARSPTSTFSPQVNSAISTFLGLVVQHFVIPWYSRISPSPEFPDAFEEIVQKSIARLVEKSEKVDWPSFMVSKILPIITDHLQHYRAVEHLSLAPQSLPLPLPQHPHKALIDPHLAAQAIEEHFRHSLSRILPDLLPKSEQTPVVLTLVQEILLGSVVLPGFQMVCESDFWNRQIDERVGQYLHERKQVDQFLSALSSIPSTLPSVGSPTATKVRHKSHFKTPSIDANSSSSQFDFFLKSIRKLWTLGEARRLKADVERELRSAKLTLYEENKEANELGLTHQSSDKGASKDIRKAQKYVERLKKAKSAIDSRIVELSGGSKVYGDSEPTLVSSDTTQPISLYTILSNPSSLAYWLEFMDRRHRSRLVQYWLTIEGFKDPLEATGTDVIEDGKPTERNGPHDTAIEDVQSLCATYFSAPQSGSVVISPQNQQIIEAAATSSHNLSPQDIARVRRAVFASQREVYEQMEDEDWSAFGKSELYLKAVGDLQRTHSAVKSSTTAVIADVQQPDNSRAALSRTPSPMAQMHHSLPRHQTPALLHRPLQQITPQAPKMVNSLILSSPPSVSSPSFPPDSSYLQQKRPSLPPTILTVPTTPAGPSISVSEFRVVSPPPFERRISESKDSRNNNSNGSAESRKGSASEMEAPQHQLHSPSPSLSPSYTSTPLILSPKLVSPPPPTAKRSSQLNFLIGNAENSETDGRDRLFRDEPEDLEEEAEREEEARRIEAIQAALSEIIADDNGKRSSDGTPSDVLMNEREKPRNRGNDMTSSLILGGVAAKEGGKRRSRSLEDLKSASLSSTTAFPSDASLSQEPIRNPSKLLFEDDLPEDDLSGTPSEEEEDSDIPHNVPLPAPGDLQLTAQISELGTKLIELEKQNELLSTLIRQAELTGNQKELKILRKSQSSVQRETRAKQWQKQEFERVQDESRLMPSRTRVSIPSAAVTEDTENASASTLGVVGPKQVVRYTIHVCQIDDGHPAAKWVVSRRYNEFWELDKNLREWASEHGALEAIETLRKLEIPGKSLVGNISANFVESRRIGLEKYLQGLMTSTTICDSLHLRSFLSRSNSLIPSTNRTQPAVTQFTKLPHNLMKTFYKSISPGPSSEDMFNANMVDVMYNGLDRQISDLGGLVGLGLGSPEVEVTEDQVQVTRDVSVEGMTSFTGPICDLFIELFDLKEKNWLRRQAVIVILQQFLGGTIERKVRDSFGSITSQSSFLRIIENFQDTLFPSGKRRTSTAPRSEEEKAGTRARAEKKLGLLIPDVAANMIGRGNARRAARRVFGVLQDERLNQQLMLRILDAVMKAIFPSMDGSEIWHFMQDRFERPDDYVLDATSFHYPCT</sequence>
<dbReference type="PROSITE" id="PS50132">
    <property type="entry name" value="RGS"/>
    <property type="match status" value="1"/>
</dbReference>
<evidence type="ECO:0000256" key="1">
    <source>
        <dbReference type="ARBA" id="ARBA00010883"/>
    </source>
</evidence>
<dbReference type="InterPro" id="IPR016137">
    <property type="entry name" value="RGS"/>
</dbReference>
<keyword evidence="4" id="KW-0812">Transmembrane</keyword>
<feature type="region of interest" description="Disordered" evidence="3">
    <location>
        <begin position="593"/>
        <end position="615"/>
    </location>
</feature>
<feature type="domain" description="PXA" evidence="7">
    <location>
        <begin position="94"/>
        <end position="263"/>
    </location>
</feature>
<dbReference type="InterPro" id="IPR003114">
    <property type="entry name" value="Phox_assoc"/>
</dbReference>
<evidence type="ECO:0000259" key="6">
    <source>
        <dbReference type="PROSITE" id="PS50195"/>
    </source>
</evidence>
<evidence type="ECO:0000313" key="8">
    <source>
        <dbReference type="EMBL" id="KAL0252493.1"/>
    </source>
</evidence>
<dbReference type="RefSeq" id="XP_066615213.1">
    <property type="nucleotide sequence ID" value="XM_066756436.1"/>
</dbReference>
<dbReference type="Pfam" id="PF02194">
    <property type="entry name" value="PXA"/>
    <property type="match status" value="1"/>
</dbReference>
<feature type="compositionally biased region" description="Acidic residues" evidence="3">
    <location>
        <begin position="791"/>
        <end position="802"/>
    </location>
</feature>
<accession>A0ABR3BVU8</accession>
<dbReference type="Gene3D" id="1.10.167.10">
    <property type="entry name" value="Regulator of G-protein Signalling 4, domain 2"/>
    <property type="match status" value="1"/>
</dbReference>
<feature type="compositionally biased region" description="Acidic residues" evidence="3">
    <location>
        <begin position="906"/>
        <end position="925"/>
    </location>
</feature>
<dbReference type="Pfam" id="PF08628">
    <property type="entry name" value="Nexin_C"/>
    <property type="match status" value="1"/>
</dbReference>
<dbReference type="SMART" id="SM00312">
    <property type="entry name" value="PX"/>
    <property type="match status" value="1"/>
</dbReference>
<feature type="region of interest" description="Disordered" evidence="3">
    <location>
        <begin position="641"/>
        <end position="805"/>
    </location>
</feature>
<dbReference type="InterPro" id="IPR036871">
    <property type="entry name" value="PX_dom_sf"/>
</dbReference>
<feature type="domain" description="PX" evidence="6">
    <location>
        <begin position="1026"/>
        <end position="1152"/>
    </location>
</feature>
<evidence type="ECO:0008006" key="10">
    <source>
        <dbReference type="Google" id="ProtNLM"/>
    </source>
</evidence>
<feature type="compositionally biased region" description="Polar residues" evidence="3">
    <location>
        <begin position="878"/>
        <end position="896"/>
    </location>
</feature>
<protein>
    <recommendedName>
        <fullName evidence="10">PXA domain-containing protein</fullName>
    </recommendedName>
</protein>
<feature type="region of interest" description="Disordered" evidence="3">
    <location>
        <begin position="1311"/>
        <end position="1331"/>
    </location>
</feature>
<dbReference type="SMART" id="SM00313">
    <property type="entry name" value="PXA"/>
    <property type="match status" value="1"/>
</dbReference>
<evidence type="ECO:0000313" key="9">
    <source>
        <dbReference type="Proteomes" id="UP000054399"/>
    </source>
</evidence>
<dbReference type="GeneID" id="91988743"/>
<dbReference type="InterPro" id="IPR013937">
    <property type="entry name" value="Sorting_nexin_C"/>
</dbReference>
<dbReference type="PANTHER" id="PTHR22775">
    <property type="entry name" value="SORTING NEXIN"/>
    <property type="match status" value="1"/>
</dbReference>
<dbReference type="Gene3D" id="3.30.1520.10">
    <property type="entry name" value="Phox-like domain"/>
    <property type="match status" value="1"/>
</dbReference>
<dbReference type="SMART" id="SM00315">
    <property type="entry name" value="RGS"/>
    <property type="match status" value="1"/>
</dbReference>
<dbReference type="SUPFAM" id="SSF48097">
    <property type="entry name" value="Regulator of G-protein signaling, RGS"/>
    <property type="match status" value="1"/>
</dbReference>
<evidence type="ECO:0000256" key="4">
    <source>
        <dbReference type="SAM" id="Phobius"/>
    </source>
</evidence>
<evidence type="ECO:0000256" key="3">
    <source>
        <dbReference type="SAM" id="MobiDB-lite"/>
    </source>
</evidence>
<keyword evidence="9" id="KW-1185">Reference proteome</keyword>
<dbReference type="EMBL" id="ATAM02000003">
    <property type="protein sequence ID" value="KAL0252493.1"/>
    <property type="molecule type" value="Genomic_DNA"/>
</dbReference>
<reference evidence="9" key="1">
    <citation type="submission" date="2015-01" db="EMBL/GenBank/DDBJ databases">
        <title>The Genome Sequence of Cryptococcus gattii MMRL2647.</title>
        <authorList>
            <consortium name="The Broad Institute Genomics Platform"/>
            <person name="Cuomo C."/>
            <person name="Litvintseva A."/>
            <person name="Chen Y."/>
            <person name="Heitman J."/>
            <person name="Sun S."/>
            <person name="Springer D."/>
            <person name="Dromer F."/>
            <person name="Young S."/>
            <person name="Zeng Q."/>
            <person name="Gargeya S."/>
            <person name="Abouelleil A."/>
            <person name="Alvarado L."/>
            <person name="Chapman S.B."/>
            <person name="Gainer-Dewar J."/>
            <person name="Goldberg J."/>
            <person name="Griggs A."/>
            <person name="Gujja S."/>
            <person name="Hansen M."/>
            <person name="Howarth C."/>
            <person name="Imamovic A."/>
            <person name="Larimer J."/>
            <person name="Murphy C."/>
            <person name="Naylor J."/>
            <person name="Pearson M."/>
            <person name="Priest M."/>
            <person name="Roberts A."/>
            <person name="Saif S."/>
            <person name="Shea T."/>
            <person name="Sykes S."/>
            <person name="Wortman J."/>
            <person name="Nusbaum C."/>
            <person name="Birren B."/>
        </authorList>
    </citation>
    <scope>NUCLEOTIDE SEQUENCE [LARGE SCALE GENOMIC DNA]</scope>
    <source>
        <strain evidence="9">IND107</strain>
    </source>
</reference>
<comment type="caution">
    <text evidence="8">The sequence shown here is derived from an EMBL/GenBank/DDBJ whole genome shotgun (WGS) entry which is preliminary data.</text>
</comment>
<feature type="domain" description="RGS" evidence="5">
    <location>
        <begin position="425"/>
        <end position="569"/>
    </location>
</feature>